<organism evidence="1 2">
    <name type="scientific">Camelimonas lactis</name>
    <dbReference type="NCBI Taxonomy" id="659006"/>
    <lineage>
        <taxon>Bacteria</taxon>
        <taxon>Pseudomonadati</taxon>
        <taxon>Pseudomonadota</taxon>
        <taxon>Alphaproteobacteria</taxon>
        <taxon>Hyphomicrobiales</taxon>
        <taxon>Chelatococcaceae</taxon>
        <taxon>Camelimonas</taxon>
    </lineage>
</organism>
<evidence type="ECO:0000313" key="1">
    <source>
        <dbReference type="EMBL" id="TCO12423.1"/>
    </source>
</evidence>
<dbReference type="EMBL" id="SLWL01000009">
    <property type="protein sequence ID" value="TCO12423.1"/>
    <property type="molecule type" value="Genomic_DNA"/>
</dbReference>
<protein>
    <submittedName>
        <fullName evidence="1">Uncharacterized protein</fullName>
    </submittedName>
</protein>
<keyword evidence="2" id="KW-1185">Reference proteome</keyword>
<name>A0A4R2GR00_9HYPH</name>
<evidence type="ECO:0000313" key="2">
    <source>
        <dbReference type="Proteomes" id="UP000294881"/>
    </source>
</evidence>
<dbReference type="RefSeq" id="WP_132007545.1">
    <property type="nucleotide sequence ID" value="NZ_JBHUNN010000002.1"/>
</dbReference>
<dbReference type="OrthoDB" id="7605594at2"/>
<dbReference type="Proteomes" id="UP000294881">
    <property type="component" value="Unassembled WGS sequence"/>
</dbReference>
<comment type="caution">
    <text evidence="1">The sequence shown here is derived from an EMBL/GenBank/DDBJ whole genome shotgun (WGS) entry which is preliminary data.</text>
</comment>
<sequence length="75" mass="8416">MIRVSDHALLRFLERTGAAEVEALRSVLAQSLQRAHNTATRISEGEYYVVADGLRYVIRNNTLVTVLYEHAPTST</sequence>
<reference evidence="1 2" key="1">
    <citation type="submission" date="2019-03" db="EMBL/GenBank/DDBJ databases">
        <title>Genomic Encyclopedia of Type Strains, Phase IV (KMG-IV): sequencing the most valuable type-strain genomes for metagenomic binning, comparative biology and taxonomic classification.</title>
        <authorList>
            <person name="Goeker M."/>
        </authorList>
    </citation>
    <scope>NUCLEOTIDE SEQUENCE [LARGE SCALE GENOMIC DNA]</scope>
    <source>
        <strain evidence="1 2">DSM 22958</strain>
    </source>
</reference>
<accession>A0A4R2GR00</accession>
<proteinExistence type="predicted"/>
<gene>
    <name evidence="1" type="ORF">EV666_10970</name>
</gene>
<dbReference type="AlphaFoldDB" id="A0A4R2GR00"/>